<dbReference type="Pfam" id="PF01011">
    <property type="entry name" value="PQQ"/>
    <property type="match status" value="1"/>
</dbReference>
<sequence>MRPATPVTFVATQHPEESMFRSNRRILELQQVTLVILTLMMAPLSLSQAQDRGTPYGEWRYQSADSWGTRYSPVDQIDSSNFGNLEVAWTWQANNFGPEVDYQMKSTPTYVDGILYTVAGQRRTVVAIDPNTGETLWTYREPNTIRWERSMRQNYGKGVAYGERDGRGVIYYTSPAFFLHAIDAETGQHIEDFGAPVAIDGFPQTGVVDLLPDLLRNWGPWEAWDQPYNPDYGIPRELGFITASSPPIVVNGTVVIGNSAEQGYNQTRVENVPGDILAYDASNGDFKWKFHVIPRPGEFGHDTWENDAWQYTGDVSSWAPMSADRERGIVYIPTNPPTIDYFGGFRPGDNLFGTSVIALDVTTGERVWHFQTVHNDQWNYDIPNVPIITDLQVDGRGIPAVIQTTKTGLIFAFDRETGEPIWPIEERPVEQTVVPGNWTAATQPFPTRPEPMEPLGLPESDIIDFTPELRSEAMGIVSRYNVGGAFLPRLYGDHSTGFEDNIRCYGGLNITNPATLDPTTGILYVASARRCGGGMVIPGIEADDPEAMATTGTTLSQWVAGPGGGMGTIQGLPLHKPPYSRLSAFDMNTGERLWWVPVGDTPQTVLDHPALEGLDLSKTGSGASSIQMVAGDLLYATEGSSGPAVLNAYDKLTGEHVGEIEIPSPGQYGMMTYMHEGNQFVVLQVGRPGRLVALSLPQ</sequence>
<gene>
    <name evidence="5" type="ORF">METZ01_LOCUS48163</name>
</gene>
<accession>A0A381RW47</accession>
<organism evidence="5">
    <name type="scientific">marine metagenome</name>
    <dbReference type="NCBI Taxonomy" id="408172"/>
    <lineage>
        <taxon>unclassified sequences</taxon>
        <taxon>metagenomes</taxon>
        <taxon>ecological metagenomes</taxon>
    </lineage>
</organism>
<evidence type="ECO:0000259" key="4">
    <source>
        <dbReference type="Pfam" id="PF01011"/>
    </source>
</evidence>
<evidence type="ECO:0000313" key="5">
    <source>
        <dbReference type="EMBL" id="SUZ95309.1"/>
    </source>
</evidence>
<dbReference type="AlphaFoldDB" id="A0A381RW47"/>
<name>A0A381RW47_9ZZZZ</name>
<keyword evidence="3" id="KW-0560">Oxidoreductase</keyword>
<dbReference type="InterPro" id="IPR018391">
    <property type="entry name" value="PQQ_b-propeller_rpt"/>
</dbReference>
<dbReference type="InterPro" id="IPR011047">
    <property type="entry name" value="Quinoprotein_ADH-like_sf"/>
</dbReference>
<protein>
    <recommendedName>
        <fullName evidence="4">Pyrrolo-quinoline quinone repeat domain-containing protein</fullName>
    </recommendedName>
</protein>
<proteinExistence type="inferred from homology"/>
<comment type="cofactor">
    <cofactor evidence="1">
        <name>pyrroloquinoline quinone</name>
        <dbReference type="ChEBI" id="CHEBI:58442"/>
    </cofactor>
</comment>
<dbReference type="PANTHER" id="PTHR32303:SF4">
    <property type="entry name" value="QUINOPROTEIN GLUCOSE DEHYDROGENASE"/>
    <property type="match status" value="1"/>
</dbReference>
<comment type="similarity">
    <text evidence="2">Belongs to the bacterial PQQ dehydrogenase family.</text>
</comment>
<dbReference type="EMBL" id="UINC01002313">
    <property type="protein sequence ID" value="SUZ95309.1"/>
    <property type="molecule type" value="Genomic_DNA"/>
</dbReference>
<reference evidence="5" key="1">
    <citation type="submission" date="2018-05" db="EMBL/GenBank/DDBJ databases">
        <authorList>
            <person name="Lanie J.A."/>
            <person name="Ng W.-L."/>
            <person name="Kazmierczak K.M."/>
            <person name="Andrzejewski T.M."/>
            <person name="Davidsen T.M."/>
            <person name="Wayne K.J."/>
            <person name="Tettelin H."/>
            <person name="Glass J.I."/>
            <person name="Rusch D."/>
            <person name="Podicherti R."/>
            <person name="Tsui H.-C.T."/>
            <person name="Winkler M.E."/>
        </authorList>
    </citation>
    <scope>NUCLEOTIDE SEQUENCE</scope>
</reference>
<dbReference type="InterPro" id="IPR002372">
    <property type="entry name" value="PQQ_rpt_dom"/>
</dbReference>
<dbReference type="Gene3D" id="2.140.10.10">
    <property type="entry name" value="Quinoprotein alcohol dehydrogenase-like superfamily"/>
    <property type="match status" value="2"/>
</dbReference>
<evidence type="ECO:0000256" key="2">
    <source>
        <dbReference type="ARBA" id="ARBA00008156"/>
    </source>
</evidence>
<dbReference type="SUPFAM" id="SSF50998">
    <property type="entry name" value="Quinoprotein alcohol dehydrogenase-like"/>
    <property type="match status" value="1"/>
</dbReference>
<dbReference type="SMART" id="SM00564">
    <property type="entry name" value="PQQ"/>
    <property type="match status" value="6"/>
</dbReference>
<evidence type="ECO:0000256" key="3">
    <source>
        <dbReference type="ARBA" id="ARBA00023002"/>
    </source>
</evidence>
<dbReference type="GO" id="GO:0016491">
    <property type="term" value="F:oxidoreductase activity"/>
    <property type="evidence" value="ECO:0007669"/>
    <property type="project" value="UniProtKB-KW"/>
</dbReference>
<feature type="domain" description="Pyrrolo-quinoline quinone repeat" evidence="4">
    <location>
        <begin position="59"/>
        <end position="681"/>
    </location>
</feature>
<evidence type="ECO:0000256" key="1">
    <source>
        <dbReference type="ARBA" id="ARBA00001931"/>
    </source>
</evidence>
<dbReference type="PANTHER" id="PTHR32303">
    <property type="entry name" value="QUINOPROTEIN ALCOHOL DEHYDROGENASE (CYTOCHROME C)"/>
    <property type="match status" value="1"/>
</dbReference>